<dbReference type="PROSITE" id="PS51918">
    <property type="entry name" value="RADICAL_SAM"/>
    <property type="match status" value="1"/>
</dbReference>
<evidence type="ECO:0000313" key="12">
    <source>
        <dbReference type="EMBL" id="SOB60463.1"/>
    </source>
</evidence>
<dbReference type="PROSITE" id="PS51379">
    <property type="entry name" value="4FE4S_FER_2"/>
    <property type="match status" value="2"/>
</dbReference>
<dbReference type="RefSeq" id="WP_097013185.1">
    <property type="nucleotide sequence ID" value="NZ_LT907975.1"/>
</dbReference>
<dbReference type="SUPFAM" id="SSF54862">
    <property type="entry name" value="4Fe-4S ferredoxins"/>
    <property type="match status" value="1"/>
</dbReference>
<keyword evidence="9" id="KW-0411">Iron-sulfur</keyword>
<name>A0A2C8FDF8_9BACT</name>
<sequence>MSSLIDKKTTGIVFSIQKYSVHDGPGIRTIVFLKGCPLRCKWCSNPESQLLKPELAYNRNKCLGLEKCIRCTEVCTAGAITQGEDGKIDINRDVCSSGLHCADACPAGALIVYGDEITVDDALKRVEEDEMFYARSGGGLTLSGGEPFQQPEFATALLREARLRHLDTAVETCGAAKYEEFREALPYINTLMYDIKSMDSDKHKEFTAQPNDRILENLKRIREEFPTLNIRVRTPIIPGFNDTEADVTAIIKFLEELPGDKVEYEILEYHRMGQPKYESTGREYPLPADLKLDPEVFDGLKRLVDTYNS</sequence>
<dbReference type="InterPro" id="IPR040074">
    <property type="entry name" value="BssD/PflA/YjjW"/>
</dbReference>
<dbReference type="InterPro" id="IPR007197">
    <property type="entry name" value="rSAM"/>
</dbReference>
<comment type="cofactor">
    <cofactor evidence="1">
        <name>[4Fe-4S] cluster</name>
        <dbReference type="ChEBI" id="CHEBI:49883"/>
    </cofactor>
</comment>
<dbReference type="NCBIfam" id="TIGR02494">
    <property type="entry name" value="PFLE_PFLC"/>
    <property type="match status" value="1"/>
</dbReference>
<dbReference type="GO" id="GO:0046872">
    <property type="term" value="F:metal ion binding"/>
    <property type="evidence" value="ECO:0007669"/>
    <property type="project" value="UniProtKB-KW"/>
</dbReference>
<evidence type="ECO:0000256" key="9">
    <source>
        <dbReference type="ARBA" id="ARBA00023014"/>
    </source>
</evidence>
<dbReference type="SUPFAM" id="SSF102114">
    <property type="entry name" value="Radical SAM enzymes"/>
    <property type="match status" value="1"/>
</dbReference>
<dbReference type="PROSITE" id="PS01087">
    <property type="entry name" value="RADICAL_ACTIVATING"/>
    <property type="match status" value="1"/>
</dbReference>
<keyword evidence="13" id="KW-1185">Reference proteome</keyword>
<dbReference type="PANTHER" id="PTHR30352:SF4">
    <property type="entry name" value="PYRUVATE FORMATE-LYASE 2-ACTIVATING ENZYME"/>
    <property type="match status" value="1"/>
</dbReference>
<dbReference type="InterPro" id="IPR012839">
    <property type="entry name" value="Organic_radical_activase"/>
</dbReference>
<dbReference type="AlphaFoldDB" id="A0A2C8FDF8"/>
<evidence type="ECO:0000313" key="13">
    <source>
        <dbReference type="Proteomes" id="UP000219215"/>
    </source>
</evidence>
<dbReference type="PIRSF" id="PIRSF000371">
    <property type="entry name" value="PFL_act_enz"/>
    <property type="match status" value="1"/>
</dbReference>
<dbReference type="Gene3D" id="3.30.70.20">
    <property type="match status" value="1"/>
</dbReference>
<evidence type="ECO:0000256" key="3">
    <source>
        <dbReference type="ARBA" id="ARBA00011245"/>
    </source>
</evidence>
<keyword evidence="7" id="KW-0560">Oxidoreductase</keyword>
<proteinExistence type="inferred from homology"/>
<dbReference type="SFLD" id="SFLDG01066">
    <property type="entry name" value="organic_radical-activating_enz"/>
    <property type="match status" value="1"/>
</dbReference>
<organism evidence="12 13">
    <name type="scientific">Pseudodesulfovibrio profundus</name>
    <dbReference type="NCBI Taxonomy" id="57320"/>
    <lineage>
        <taxon>Bacteria</taxon>
        <taxon>Pseudomonadati</taxon>
        <taxon>Thermodesulfobacteriota</taxon>
        <taxon>Desulfovibrionia</taxon>
        <taxon>Desulfovibrionales</taxon>
        <taxon>Desulfovibrionaceae</taxon>
    </lineage>
</organism>
<evidence type="ECO:0000256" key="1">
    <source>
        <dbReference type="ARBA" id="ARBA00001966"/>
    </source>
</evidence>
<dbReference type="GO" id="GO:0051539">
    <property type="term" value="F:4 iron, 4 sulfur cluster binding"/>
    <property type="evidence" value="ECO:0007669"/>
    <property type="project" value="UniProtKB-KW"/>
</dbReference>
<dbReference type="OrthoDB" id="9782387at2"/>
<dbReference type="Gene3D" id="3.80.30.10">
    <property type="entry name" value="pyruvate-formate lyase- activating enzyme"/>
    <property type="match status" value="1"/>
</dbReference>
<evidence type="ECO:0000259" key="11">
    <source>
        <dbReference type="PROSITE" id="PS51918"/>
    </source>
</evidence>
<dbReference type="GO" id="GO:0016829">
    <property type="term" value="F:lyase activity"/>
    <property type="evidence" value="ECO:0007669"/>
    <property type="project" value="UniProtKB-KW"/>
</dbReference>
<reference evidence="13" key="1">
    <citation type="submission" date="2017-09" db="EMBL/GenBank/DDBJ databases">
        <authorList>
            <person name="Regsiter A."/>
            <person name="William W."/>
        </authorList>
    </citation>
    <scope>NUCLEOTIDE SEQUENCE [LARGE SCALE GENOMIC DNA]</scope>
    <source>
        <strain evidence="13">500-1</strain>
    </source>
</reference>
<keyword evidence="8" id="KW-0408">Iron</keyword>
<dbReference type="PANTHER" id="PTHR30352">
    <property type="entry name" value="PYRUVATE FORMATE-LYASE-ACTIVATING ENZYME"/>
    <property type="match status" value="1"/>
</dbReference>
<dbReference type="InterPro" id="IPR017896">
    <property type="entry name" value="4Fe4S_Fe-S-bd"/>
</dbReference>
<keyword evidence="6" id="KW-0479">Metal-binding</keyword>
<evidence type="ECO:0000259" key="10">
    <source>
        <dbReference type="PROSITE" id="PS51379"/>
    </source>
</evidence>
<evidence type="ECO:0000256" key="5">
    <source>
        <dbReference type="ARBA" id="ARBA00022691"/>
    </source>
</evidence>
<accession>A0A2C8FDF8</accession>
<dbReference type="Proteomes" id="UP000219215">
    <property type="component" value="Chromosome DPRO"/>
</dbReference>
<feature type="domain" description="Radical SAM core" evidence="11">
    <location>
        <begin position="22"/>
        <end position="309"/>
    </location>
</feature>
<dbReference type="InterPro" id="IPR034457">
    <property type="entry name" value="Organic_radical-activating"/>
</dbReference>
<dbReference type="GO" id="GO:0016491">
    <property type="term" value="F:oxidoreductase activity"/>
    <property type="evidence" value="ECO:0007669"/>
    <property type="project" value="UniProtKB-KW"/>
</dbReference>
<evidence type="ECO:0000256" key="4">
    <source>
        <dbReference type="ARBA" id="ARBA00022485"/>
    </source>
</evidence>
<dbReference type="Pfam" id="PF04055">
    <property type="entry name" value="Radical_SAM"/>
    <property type="match status" value="1"/>
</dbReference>
<dbReference type="SFLD" id="SFLDG01118">
    <property type="entry name" value="activating_enzymes__group_2"/>
    <property type="match status" value="1"/>
</dbReference>
<feature type="domain" description="4Fe-4S ferredoxin-type" evidence="10">
    <location>
        <begin position="86"/>
        <end position="115"/>
    </location>
</feature>
<dbReference type="InterPro" id="IPR001989">
    <property type="entry name" value="Radical_activat_CS"/>
</dbReference>
<evidence type="ECO:0000256" key="6">
    <source>
        <dbReference type="ARBA" id="ARBA00022723"/>
    </source>
</evidence>
<evidence type="ECO:0000256" key="7">
    <source>
        <dbReference type="ARBA" id="ARBA00023002"/>
    </source>
</evidence>
<keyword evidence="12" id="KW-0456">Lyase</keyword>
<dbReference type="SFLD" id="SFLDS00029">
    <property type="entry name" value="Radical_SAM"/>
    <property type="match status" value="1"/>
</dbReference>
<keyword evidence="4" id="KW-0004">4Fe-4S</keyword>
<comment type="subunit">
    <text evidence="3">Monomer.</text>
</comment>
<keyword evidence="5" id="KW-0949">S-adenosyl-L-methionine</keyword>
<dbReference type="InterPro" id="IPR058240">
    <property type="entry name" value="rSAM_sf"/>
</dbReference>
<protein>
    <submittedName>
        <fullName evidence="12">Related to pyruvate formate-lyase activating enzyme</fullName>
    </submittedName>
</protein>
<gene>
    <name evidence="12" type="primary">pflC</name>
    <name evidence="12" type="ORF">DPRO_3547</name>
</gene>
<feature type="domain" description="4Fe-4S ferredoxin-type" evidence="10">
    <location>
        <begin position="53"/>
        <end position="85"/>
    </location>
</feature>
<evidence type="ECO:0000256" key="2">
    <source>
        <dbReference type="ARBA" id="ARBA00009777"/>
    </source>
</evidence>
<dbReference type="KEGG" id="pprf:DPRO_3547"/>
<evidence type="ECO:0000256" key="8">
    <source>
        <dbReference type="ARBA" id="ARBA00023004"/>
    </source>
</evidence>
<comment type="similarity">
    <text evidence="2">Belongs to the organic radical-activating enzymes family.</text>
</comment>
<dbReference type="EMBL" id="LT907975">
    <property type="protein sequence ID" value="SOB60463.1"/>
    <property type="molecule type" value="Genomic_DNA"/>
</dbReference>
<keyword evidence="12" id="KW-0670">Pyruvate</keyword>